<name>A0AAX4JF09_9MICR</name>
<evidence type="ECO:0000256" key="1">
    <source>
        <dbReference type="SAM" id="SignalP"/>
    </source>
</evidence>
<keyword evidence="3" id="KW-1185">Reference proteome</keyword>
<evidence type="ECO:0000313" key="2">
    <source>
        <dbReference type="EMBL" id="WUR04438.1"/>
    </source>
</evidence>
<dbReference type="RefSeq" id="XP_065330583.1">
    <property type="nucleotide sequence ID" value="XM_065474511.1"/>
</dbReference>
<dbReference type="AlphaFoldDB" id="A0AAX4JF09"/>
<feature type="signal peptide" evidence="1">
    <location>
        <begin position="1"/>
        <end position="18"/>
    </location>
</feature>
<accession>A0AAX4JF09</accession>
<dbReference type="KEGG" id="vnx:VNE69_08190"/>
<feature type="chain" id="PRO_5043836631" evidence="1">
    <location>
        <begin position="19"/>
        <end position="199"/>
    </location>
</feature>
<sequence length="199" mass="23892">MDLFIIFFVITILSSSTANMSSSRVETIAHYQGRNYRKNNISYKDSAEINKIVDFKKEKMKVYDIRAEHLALFYFYTTENNIKREKYQNLLENIAHIIESSEFFNNGQYVIDSDKEQKNNMLIGIMKYFAKLHEKDIYFNKIDMKTNDENMFEEIGATKTESYEYQLYEWFMNRAEIQNMYLVYYSANINKFVAEDIRI</sequence>
<protein>
    <submittedName>
        <fullName evidence="2">SP-containing protein</fullName>
    </submittedName>
</protein>
<keyword evidence="1" id="KW-0732">Signal</keyword>
<reference evidence="2" key="1">
    <citation type="journal article" date="2024" name="BMC Genomics">
        <title>Functional annotation of a divergent genome using sequence and structure-based similarity.</title>
        <authorList>
            <person name="Svedberg D."/>
            <person name="Winiger R.R."/>
            <person name="Berg A."/>
            <person name="Sharma H."/>
            <person name="Tellgren-Roth C."/>
            <person name="Debrunner-Vossbrinck B.A."/>
            <person name="Vossbrinck C.R."/>
            <person name="Barandun J."/>
        </authorList>
    </citation>
    <scope>NUCLEOTIDE SEQUENCE</scope>
    <source>
        <strain evidence="2">Illinois isolate</strain>
    </source>
</reference>
<evidence type="ECO:0000313" key="3">
    <source>
        <dbReference type="Proteomes" id="UP001334084"/>
    </source>
</evidence>
<dbReference type="EMBL" id="CP142733">
    <property type="protein sequence ID" value="WUR04438.1"/>
    <property type="molecule type" value="Genomic_DNA"/>
</dbReference>
<organism evidence="2 3">
    <name type="scientific">Vairimorpha necatrix</name>
    <dbReference type="NCBI Taxonomy" id="6039"/>
    <lineage>
        <taxon>Eukaryota</taxon>
        <taxon>Fungi</taxon>
        <taxon>Fungi incertae sedis</taxon>
        <taxon>Microsporidia</taxon>
        <taxon>Nosematidae</taxon>
        <taxon>Vairimorpha</taxon>
    </lineage>
</organism>
<dbReference type="GeneID" id="90542266"/>
<dbReference type="Proteomes" id="UP001334084">
    <property type="component" value="Chromosome 8"/>
</dbReference>
<proteinExistence type="predicted"/>
<gene>
    <name evidence="2" type="ORF">VNE69_08190</name>
</gene>